<accession>A0A929PXM9</accession>
<dbReference type="Proteomes" id="UP000622475">
    <property type="component" value="Unassembled WGS sequence"/>
</dbReference>
<gene>
    <name evidence="1" type="ORF">IRJ16_15630</name>
</gene>
<evidence type="ECO:0000313" key="2">
    <source>
        <dbReference type="Proteomes" id="UP000622475"/>
    </source>
</evidence>
<sequence>MMYKIEHTLKTLTLITIISICFSCKKNGDSDGVTPPVTPPVVTPPKLPSGVYAVGEVPATVMGIQTKQTAIWKDTQMSLRSQFVSAEDVVIQDTVMYVSGINSKGLYGAACYWRNGGLTVLSDTHTYPTAATDIAVKGNDIYVVGYTQRGINLFGDAVYWKNGVMTKLDANGRDATATGVALIGDDVYISGYYNLVLPKQAPCYWKNGVFHALPHDAYTAVATELAVSGTDVYIIGCVSGAATAVSPPFSAEPVIWKNGVLTKLNTTLLNTVTSHVVVQGSDVYVSGLSYGGATGLYWKNGISTVIPNSANATCIAVQGDNVYVGGYYKKAGDAANIYAEIWKNGSPTLNTSTPSAIYDITIVP</sequence>
<organism evidence="1 2">
    <name type="scientific">Mucilaginibacter myungsuensis</name>
    <dbReference type="NCBI Taxonomy" id="649104"/>
    <lineage>
        <taxon>Bacteria</taxon>
        <taxon>Pseudomonadati</taxon>
        <taxon>Bacteroidota</taxon>
        <taxon>Sphingobacteriia</taxon>
        <taxon>Sphingobacteriales</taxon>
        <taxon>Sphingobacteriaceae</taxon>
        <taxon>Mucilaginibacter</taxon>
    </lineage>
</organism>
<dbReference type="AlphaFoldDB" id="A0A929PXM9"/>
<dbReference type="RefSeq" id="WP_194112555.1">
    <property type="nucleotide sequence ID" value="NZ_JADFFL010000006.1"/>
</dbReference>
<dbReference type="EMBL" id="JADFFL010000006">
    <property type="protein sequence ID" value="MBE9663319.1"/>
    <property type="molecule type" value="Genomic_DNA"/>
</dbReference>
<reference evidence="1" key="1">
    <citation type="submission" date="2020-10" db="EMBL/GenBank/DDBJ databases">
        <title>Mucilaginibacter mali sp. nov., isolated from rhizosphere soil of apple orchard.</title>
        <authorList>
            <person name="Lee J.-S."/>
            <person name="Kim H.S."/>
            <person name="Kim J.-S."/>
        </authorList>
    </citation>
    <scope>NUCLEOTIDE SEQUENCE</scope>
    <source>
        <strain evidence="1">KCTC 22746</strain>
    </source>
</reference>
<evidence type="ECO:0000313" key="1">
    <source>
        <dbReference type="EMBL" id="MBE9663319.1"/>
    </source>
</evidence>
<comment type="caution">
    <text evidence="1">The sequence shown here is derived from an EMBL/GenBank/DDBJ whole genome shotgun (WGS) entry which is preliminary data.</text>
</comment>
<proteinExistence type="predicted"/>
<keyword evidence="2" id="KW-1185">Reference proteome</keyword>
<protein>
    <submittedName>
        <fullName evidence="1">Uncharacterized protein</fullName>
    </submittedName>
</protein>
<name>A0A929PXM9_9SPHI</name>